<protein>
    <submittedName>
        <fullName evidence="2">Uncharacterized protein</fullName>
    </submittedName>
</protein>
<accession>A0A1W0XD90</accession>
<sequence length="115" mass="12668">YGTAHHLRNGYTGRVCKWSEANFLLTKNNITIPASTNSIGKSPIIFEDRLTKGGVAGPMETALLRTRGSDTSLDPPRSRTSSPTRCKQAVYWKTLNIGVVTVRTLKPKSHSVKVR</sequence>
<dbReference type="Proteomes" id="UP000192578">
    <property type="component" value="Unassembled WGS sequence"/>
</dbReference>
<dbReference type="AlphaFoldDB" id="A0A1W0XD90"/>
<keyword evidence="3" id="KW-1185">Reference proteome</keyword>
<proteinExistence type="predicted"/>
<organism evidence="2 3">
    <name type="scientific">Hypsibius exemplaris</name>
    <name type="common">Freshwater tardigrade</name>
    <dbReference type="NCBI Taxonomy" id="2072580"/>
    <lineage>
        <taxon>Eukaryota</taxon>
        <taxon>Metazoa</taxon>
        <taxon>Ecdysozoa</taxon>
        <taxon>Tardigrada</taxon>
        <taxon>Eutardigrada</taxon>
        <taxon>Parachela</taxon>
        <taxon>Hypsibioidea</taxon>
        <taxon>Hypsibiidae</taxon>
        <taxon>Hypsibius</taxon>
    </lineage>
</organism>
<comment type="caution">
    <text evidence="2">The sequence shown here is derived from an EMBL/GenBank/DDBJ whole genome shotgun (WGS) entry which is preliminary data.</text>
</comment>
<evidence type="ECO:0000313" key="2">
    <source>
        <dbReference type="EMBL" id="OQV25443.1"/>
    </source>
</evidence>
<gene>
    <name evidence="2" type="ORF">BV898_00384</name>
</gene>
<name>A0A1W0XD90_HYPEX</name>
<evidence type="ECO:0000313" key="3">
    <source>
        <dbReference type="Proteomes" id="UP000192578"/>
    </source>
</evidence>
<dbReference type="EMBL" id="MTYJ01000002">
    <property type="protein sequence ID" value="OQV25443.1"/>
    <property type="molecule type" value="Genomic_DNA"/>
</dbReference>
<reference evidence="3" key="1">
    <citation type="submission" date="2017-01" db="EMBL/GenBank/DDBJ databases">
        <title>Comparative genomics of anhydrobiosis in the tardigrade Hypsibius dujardini.</title>
        <authorList>
            <person name="Yoshida Y."/>
            <person name="Koutsovoulos G."/>
            <person name="Laetsch D."/>
            <person name="Stevens L."/>
            <person name="Kumar S."/>
            <person name="Horikawa D."/>
            <person name="Ishino K."/>
            <person name="Komine S."/>
            <person name="Tomita M."/>
            <person name="Blaxter M."/>
            <person name="Arakawa K."/>
        </authorList>
    </citation>
    <scope>NUCLEOTIDE SEQUENCE [LARGE SCALE GENOMIC DNA]</scope>
    <source>
        <strain evidence="3">Z151</strain>
    </source>
</reference>
<evidence type="ECO:0000256" key="1">
    <source>
        <dbReference type="SAM" id="MobiDB-lite"/>
    </source>
</evidence>
<feature type="region of interest" description="Disordered" evidence="1">
    <location>
        <begin position="65"/>
        <end position="85"/>
    </location>
</feature>
<feature type="non-terminal residue" evidence="2">
    <location>
        <position position="1"/>
    </location>
</feature>